<dbReference type="Proteomes" id="UP000541425">
    <property type="component" value="Unassembled WGS sequence"/>
</dbReference>
<dbReference type="Gene3D" id="3.20.20.70">
    <property type="entry name" value="Aldolase class I"/>
    <property type="match status" value="1"/>
</dbReference>
<evidence type="ECO:0000259" key="1">
    <source>
        <dbReference type="Pfam" id="PF02581"/>
    </source>
</evidence>
<dbReference type="GO" id="GO:0009228">
    <property type="term" value="P:thiamine biosynthetic process"/>
    <property type="evidence" value="ECO:0007669"/>
    <property type="project" value="UniProtKB-KW"/>
</dbReference>
<dbReference type="Pfam" id="PF02581">
    <property type="entry name" value="TMP-TENI"/>
    <property type="match status" value="1"/>
</dbReference>
<evidence type="ECO:0000313" key="2">
    <source>
        <dbReference type="EMBL" id="MBB3703030.1"/>
    </source>
</evidence>
<protein>
    <submittedName>
        <fullName evidence="2">Thiamine-phosphate pyrophosphorylase</fullName>
        <ecNumber evidence="2">2.5.1.3</ecNumber>
    </submittedName>
</protein>
<dbReference type="InterPro" id="IPR013785">
    <property type="entry name" value="Aldolase_TIM"/>
</dbReference>
<dbReference type="CDD" id="cd00564">
    <property type="entry name" value="TMP_TenI"/>
    <property type="match status" value="1"/>
</dbReference>
<dbReference type="GO" id="GO:0004789">
    <property type="term" value="F:thiamine-phosphate diphosphorylase activity"/>
    <property type="evidence" value="ECO:0007669"/>
    <property type="project" value="UniProtKB-EC"/>
</dbReference>
<dbReference type="RefSeq" id="WP_183696961.1">
    <property type="nucleotide sequence ID" value="NZ_JACICA010000007.1"/>
</dbReference>
<dbReference type="InterPro" id="IPR022998">
    <property type="entry name" value="ThiamineP_synth_TenI"/>
</dbReference>
<dbReference type="SUPFAM" id="SSF51391">
    <property type="entry name" value="Thiamin phosphate synthase"/>
    <property type="match status" value="1"/>
</dbReference>
<keyword evidence="2" id="KW-0808">Transferase</keyword>
<sequence>MKIVLMTTPFFFVEESQILTALFDEGLELLHLRKPDTEPVFSERLLSLIPESYHRRIVTHDHFYLKNEYGLRGVHLNGRNLELPDGFKGTISCSCYTVEETEARRRKMDYVFLQSTDFNVPESREASWGLLEDAAHQMSEKELKKVYVSGGITLDDLPRLRSLGFGGAVVYGDIWNRFNIYSQQDYRELILHFRKLLK</sequence>
<proteinExistence type="predicted"/>
<dbReference type="AlphaFoldDB" id="A0A7W5Y1T9"/>
<dbReference type="InterPro" id="IPR036206">
    <property type="entry name" value="ThiamineP_synth_sf"/>
</dbReference>
<accession>A0A7W5Y1T9</accession>
<name>A0A7W5Y1T9_9BACT</name>
<dbReference type="EMBL" id="JACICA010000007">
    <property type="protein sequence ID" value="MBB3703030.1"/>
    <property type="molecule type" value="Genomic_DNA"/>
</dbReference>
<comment type="caution">
    <text evidence="2">The sequence shown here is derived from an EMBL/GenBank/DDBJ whole genome shotgun (WGS) entry which is preliminary data.</text>
</comment>
<reference evidence="2 3" key="1">
    <citation type="submission" date="2020-08" db="EMBL/GenBank/DDBJ databases">
        <title>Genomic Encyclopedia of Type Strains, Phase IV (KMG-IV): sequencing the most valuable type-strain genomes for metagenomic binning, comparative biology and taxonomic classification.</title>
        <authorList>
            <person name="Goeker M."/>
        </authorList>
    </citation>
    <scope>NUCLEOTIDE SEQUENCE [LARGE SCALE GENOMIC DNA]</scope>
    <source>
        <strain evidence="2 3">DSM 22548</strain>
    </source>
</reference>
<dbReference type="EC" id="2.5.1.3" evidence="2"/>
<gene>
    <name evidence="2" type="ORF">FHS60_001503</name>
</gene>
<evidence type="ECO:0000313" key="3">
    <source>
        <dbReference type="Proteomes" id="UP000541425"/>
    </source>
</evidence>
<feature type="domain" description="Thiamine phosphate synthase/TenI" evidence="1">
    <location>
        <begin position="17"/>
        <end position="171"/>
    </location>
</feature>
<organism evidence="2 3">
    <name type="scientific">Alloprevotella rava</name>
    <dbReference type="NCBI Taxonomy" id="671218"/>
    <lineage>
        <taxon>Bacteria</taxon>
        <taxon>Pseudomonadati</taxon>
        <taxon>Bacteroidota</taxon>
        <taxon>Bacteroidia</taxon>
        <taxon>Bacteroidales</taxon>
        <taxon>Prevotellaceae</taxon>
        <taxon>Alloprevotella</taxon>
    </lineage>
</organism>